<gene>
    <name evidence="2" type="ORF">C3942_18030</name>
</gene>
<dbReference type="AlphaFoldDB" id="A0A2S5TBR7"/>
<dbReference type="RefSeq" id="WP_104231759.1">
    <property type="nucleotide sequence ID" value="NZ_PSNW01000012.1"/>
</dbReference>
<evidence type="ECO:0000313" key="2">
    <source>
        <dbReference type="EMBL" id="PPE72443.1"/>
    </source>
</evidence>
<proteinExistence type="predicted"/>
<dbReference type="InterPro" id="IPR016181">
    <property type="entry name" value="Acyl_CoA_acyltransferase"/>
</dbReference>
<dbReference type="InterPro" id="IPR000182">
    <property type="entry name" value="GNAT_dom"/>
</dbReference>
<keyword evidence="3" id="KW-1185">Reference proteome</keyword>
<reference evidence="2 3" key="1">
    <citation type="submission" date="2018-02" db="EMBL/GenBank/DDBJ databases">
        <title>Genome sequencing of Solimonas sp. HR-BB.</title>
        <authorList>
            <person name="Lee Y."/>
            <person name="Jeon C.O."/>
        </authorList>
    </citation>
    <scope>NUCLEOTIDE SEQUENCE [LARGE SCALE GENOMIC DNA]</scope>
    <source>
        <strain evidence="2 3">HR-BB</strain>
    </source>
</reference>
<accession>A0A2S5TBR7</accession>
<dbReference type="OrthoDB" id="70281at2"/>
<dbReference type="Pfam" id="PF13527">
    <property type="entry name" value="Acetyltransf_9"/>
    <property type="match status" value="1"/>
</dbReference>
<sequence length="179" mass="19664">MTAEPVLEVIASGELGPVQRRQILALCSAAYDEDFSAYLEMLGPATHLLLHAGGELVSHGAWVERELRAGGFDTLRSAYVEAIATLPARQGRGHGSRVLSRMIPLLAGYDIAVLSPSVEGFYRRLGWEAWQGPLSFRSPEGVEVATPEERVMIHRLPRTPAALDLHASLSVDWRPLEVW</sequence>
<dbReference type="Proteomes" id="UP000238220">
    <property type="component" value="Unassembled WGS sequence"/>
</dbReference>
<comment type="caution">
    <text evidence="2">The sequence shown here is derived from an EMBL/GenBank/DDBJ whole genome shotgun (WGS) entry which is preliminary data.</text>
</comment>
<dbReference type="GO" id="GO:0016747">
    <property type="term" value="F:acyltransferase activity, transferring groups other than amino-acyl groups"/>
    <property type="evidence" value="ECO:0007669"/>
    <property type="project" value="InterPro"/>
</dbReference>
<organism evidence="2 3">
    <name type="scientific">Solimonas fluminis</name>
    <dbReference type="NCBI Taxonomy" id="2086571"/>
    <lineage>
        <taxon>Bacteria</taxon>
        <taxon>Pseudomonadati</taxon>
        <taxon>Pseudomonadota</taxon>
        <taxon>Gammaproteobacteria</taxon>
        <taxon>Nevskiales</taxon>
        <taxon>Nevskiaceae</taxon>
        <taxon>Solimonas</taxon>
    </lineage>
</organism>
<evidence type="ECO:0000259" key="1">
    <source>
        <dbReference type="PROSITE" id="PS51186"/>
    </source>
</evidence>
<dbReference type="Gene3D" id="3.40.630.30">
    <property type="match status" value="1"/>
</dbReference>
<dbReference type="PROSITE" id="PS51186">
    <property type="entry name" value="GNAT"/>
    <property type="match status" value="1"/>
</dbReference>
<dbReference type="SUPFAM" id="SSF55729">
    <property type="entry name" value="Acyl-CoA N-acyltransferases (Nat)"/>
    <property type="match status" value="1"/>
</dbReference>
<keyword evidence="2" id="KW-0808">Transferase</keyword>
<name>A0A2S5TBR7_9GAMM</name>
<feature type="domain" description="N-acetyltransferase" evidence="1">
    <location>
        <begin position="10"/>
        <end position="157"/>
    </location>
</feature>
<evidence type="ECO:0000313" key="3">
    <source>
        <dbReference type="Proteomes" id="UP000238220"/>
    </source>
</evidence>
<protein>
    <submittedName>
        <fullName evidence="2">GNAT family N-acetyltransferase</fullName>
    </submittedName>
</protein>
<dbReference type="EMBL" id="PSNW01000012">
    <property type="protein sequence ID" value="PPE72443.1"/>
    <property type="molecule type" value="Genomic_DNA"/>
</dbReference>